<keyword evidence="5" id="KW-1185">Reference proteome</keyword>
<name>A0A0B5I2J2_9ACTN</name>
<dbReference type="Gene3D" id="3.10.105.10">
    <property type="entry name" value="Dipeptide-binding Protein, Domain 3"/>
    <property type="match status" value="1"/>
</dbReference>
<feature type="region of interest" description="Disordered" evidence="1">
    <location>
        <begin position="52"/>
        <end position="74"/>
    </location>
</feature>
<dbReference type="Pfam" id="PF00496">
    <property type="entry name" value="SBP_bac_5"/>
    <property type="match status" value="1"/>
</dbReference>
<feature type="chain" id="PRO_5038542751" evidence="2">
    <location>
        <begin position="26"/>
        <end position="565"/>
    </location>
</feature>
<dbReference type="AlphaFoldDB" id="A0A0B5I2J2"/>
<dbReference type="Gene3D" id="3.40.190.10">
    <property type="entry name" value="Periplasmic binding protein-like II"/>
    <property type="match status" value="1"/>
</dbReference>
<dbReference type="InterPro" id="IPR000914">
    <property type="entry name" value="SBP_5_dom"/>
</dbReference>
<evidence type="ECO:0000313" key="4">
    <source>
        <dbReference type="EMBL" id="AJF68360.1"/>
    </source>
</evidence>
<dbReference type="Proteomes" id="UP000031774">
    <property type="component" value="Chromosome"/>
</dbReference>
<dbReference type="PROSITE" id="PS51257">
    <property type="entry name" value="PROKAR_LIPOPROTEIN"/>
    <property type="match status" value="1"/>
</dbReference>
<dbReference type="HOGENOM" id="CLU_017028_11_1_11"/>
<reference evidence="4 5" key="1">
    <citation type="submission" date="2014-12" db="EMBL/GenBank/DDBJ databases">
        <title>Complete genome sequence of Streptomyces vietnamensis strain GIMV4.0001, a genetic manipulable producer of the benzoisochromanequinone antibiotic granaticin.</title>
        <authorList>
            <person name="Deng M.R."/>
            <person name="Guo J."/>
            <person name="Ma L.Y."/>
            <person name="Feng G.D."/>
            <person name="Mo C.Y."/>
            <person name="Zhu H.H."/>
        </authorList>
    </citation>
    <scope>NUCLEOTIDE SEQUENCE [LARGE SCALE GENOMIC DNA]</scope>
    <source>
        <strain evidence="5">GIMV4.0001</strain>
    </source>
</reference>
<dbReference type="STRING" id="362257.SVTN_32460"/>
<dbReference type="GO" id="GO:0015833">
    <property type="term" value="P:peptide transport"/>
    <property type="evidence" value="ECO:0007669"/>
    <property type="project" value="TreeGrafter"/>
</dbReference>
<dbReference type="CDD" id="cd08501">
    <property type="entry name" value="PBP2_Lpqw"/>
    <property type="match status" value="1"/>
</dbReference>
<protein>
    <submittedName>
        <fullName evidence="4">ABC transporter substrate-binding protein</fullName>
    </submittedName>
</protein>
<dbReference type="RefSeq" id="WP_041132283.1">
    <property type="nucleotide sequence ID" value="NZ_CP010407.1"/>
</dbReference>
<feature type="domain" description="Solute-binding protein family 5" evidence="3">
    <location>
        <begin position="120"/>
        <end position="484"/>
    </location>
</feature>
<dbReference type="KEGG" id="svt:SVTN_32460"/>
<dbReference type="SUPFAM" id="SSF53850">
    <property type="entry name" value="Periplasmic binding protein-like II"/>
    <property type="match status" value="1"/>
</dbReference>
<dbReference type="PANTHER" id="PTHR30290:SF65">
    <property type="entry name" value="MONOACYL PHOSPHATIDYLINOSITOL TETRAMANNOSIDE-BINDING PROTEIN LPQW-RELATED"/>
    <property type="match status" value="1"/>
</dbReference>
<evidence type="ECO:0000313" key="5">
    <source>
        <dbReference type="Proteomes" id="UP000031774"/>
    </source>
</evidence>
<gene>
    <name evidence="4" type="ORF">SVTN_32460</name>
</gene>
<organism evidence="4 5">
    <name type="scientific">Streptomyces vietnamensis</name>
    <dbReference type="NCBI Taxonomy" id="362257"/>
    <lineage>
        <taxon>Bacteria</taxon>
        <taxon>Bacillati</taxon>
        <taxon>Actinomycetota</taxon>
        <taxon>Actinomycetes</taxon>
        <taxon>Kitasatosporales</taxon>
        <taxon>Streptomycetaceae</taxon>
        <taxon>Streptomyces</taxon>
    </lineage>
</organism>
<accession>A0A0B5I2J2</accession>
<dbReference type="InterPro" id="IPR039424">
    <property type="entry name" value="SBP_5"/>
</dbReference>
<dbReference type="EMBL" id="CP010407">
    <property type="protein sequence ID" value="AJF68360.1"/>
    <property type="molecule type" value="Genomic_DNA"/>
</dbReference>
<dbReference type="PANTHER" id="PTHR30290">
    <property type="entry name" value="PERIPLASMIC BINDING COMPONENT OF ABC TRANSPORTER"/>
    <property type="match status" value="1"/>
</dbReference>
<feature type="signal peptide" evidence="2">
    <location>
        <begin position="1"/>
        <end position="25"/>
    </location>
</feature>
<evidence type="ECO:0000256" key="2">
    <source>
        <dbReference type="SAM" id="SignalP"/>
    </source>
</evidence>
<proteinExistence type="predicted"/>
<evidence type="ECO:0000256" key="1">
    <source>
        <dbReference type="SAM" id="MobiDB-lite"/>
    </source>
</evidence>
<sequence>MRSSIAVPAAALTAALTLAVSACSASGPGTPGAGKASEKGAAPAAASAKVDYNPQPYDSVKEGGTYTTAGTIDDQGNPFNANATLTAKRVWFWYNPDVITYSPTGETQYNPDYLADVKVSVTGGNQRVVLTLNPKATYNDGTPIDWTAVRATWQANNGADKKYNATDTEGYSHITSVTRGKDDKQAVIDFKGVAPWWSSLFTTFLHPKAATVAGYNEAYVKKVHPEWGAGPYTVGKFDAKGGDLTFVRNPKWWGRKGRLDKRVYVNLESDAAANAFKNGQIDYTSAGDAEGLKRLSGVQGTEIRQGGSPFAYSFYVNAKSPHLQDIQVRKALLESIDRTQIAKIQFQGLGDYSEPLPGSLLLFSFQKGYSDNVGAVIKHDPEGARKTLDAAGWKPGADGIREKDGKKLTVTYTLRGDDPLEKATAGALVQMLKPVGIQVDLKNSTEADFAKILTDRSFDIFLVGNRAGDPFGTRYLCEFYCTDSASNIVSIGSPALDKEIHAVSAIADPTRQTTEANAVERKALAQYGYLPLFSGPSIYGVKNGLANVGATIFGTPLPETVGWQK</sequence>
<dbReference type="GO" id="GO:1904680">
    <property type="term" value="F:peptide transmembrane transporter activity"/>
    <property type="evidence" value="ECO:0007669"/>
    <property type="project" value="TreeGrafter"/>
</dbReference>
<keyword evidence="2" id="KW-0732">Signal</keyword>
<evidence type="ECO:0000259" key="3">
    <source>
        <dbReference type="Pfam" id="PF00496"/>
    </source>
</evidence>